<reference evidence="9 10" key="1">
    <citation type="journal article" date="2011" name="Stand. Genomic Sci.">
        <title>Non-contiguous finished genome sequence of Bacteroides coprosuis type strain (PC139).</title>
        <authorList>
            <person name="Land M."/>
            <person name="Held B."/>
            <person name="Gronow S."/>
            <person name="Abt B."/>
            <person name="Lucas S."/>
            <person name="Del Rio T.G."/>
            <person name="Nolan M."/>
            <person name="Tice H."/>
            <person name="Cheng J.F."/>
            <person name="Pitluck S."/>
            <person name="Liolios K."/>
            <person name="Pagani I."/>
            <person name="Ivanova N."/>
            <person name="Mavromatis K."/>
            <person name="Mikhailova N."/>
            <person name="Pati A."/>
            <person name="Tapia R."/>
            <person name="Han C."/>
            <person name="Goodwin L."/>
            <person name="Chen A."/>
            <person name="Palaniappan K."/>
            <person name="Hauser L."/>
            <person name="Brambilla E.M."/>
            <person name="Rohde M."/>
            <person name="Goker M."/>
            <person name="Detter J.C."/>
            <person name="Woyke T."/>
            <person name="Bristow J."/>
            <person name="Eisen J.A."/>
            <person name="Markowitz V."/>
            <person name="Hugenholtz P."/>
            <person name="Kyrpides N.C."/>
            <person name="Klenk H.P."/>
            <person name="Lapidus A."/>
        </authorList>
    </citation>
    <scope>NUCLEOTIDE SEQUENCE</scope>
    <source>
        <strain evidence="9 10">DSM 18011</strain>
    </source>
</reference>
<organism evidence="9 10">
    <name type="scientific">Bacteroides coprosuis DSM 18011</name>
    <dbReference type="NCBI Taxonomy" id="679937"/>
    <lineage>
        <taxon>Bacteria</taxon>
        <taxon>Pseudomonadati</taxon>
        <taxon>Bacteroidota</taxon>
        <taxon>Bacteroidia</taxon>
        <taxon>Bacteroidales</taxon>
        <taxon>Bacteroidaceae</taxon>
        <taxon>Bacteroides</taxon>
    </lineage>
</organism>
<dbReference type="eggNOG" id="COG2913">
    <property type="taxonomic scope" value="Bacteria"/>
</dbReference>
<comment type="similarity">
    <text evidence="2">Belongs to the SusD family.</text>
</comment>
<keyword evidence="3 6" id="KW-0732">Signal</keyword>
<evidence type="ECO:0000256" key="5">
    <source>
        <dbReference type="ARBA" id="ARBA00023237"/>
    </source>
</evidence>
<dbReference type="Proteomes" id="UP000018439">
    <property type="component" value="Chromosome"/>
</dbReference>
<dbReference type="InterPro" id="IPR033985">
    <property type="entry name" value="SusD-like_N"/>
</dbReference>
<evidence type="ECO:0000256" key="1">
    <source>
        <dbReference type="ARBA" id="ARBA00004442"/>
    </source>
</evidence>
<evidence type="ECO:0000313" key="9">
    <source>
        <dbReference type="EMBL" id="EGJ70872.1"/>
    </source>
</evidence>
<evidence type="ECO:0000256" key="4">
    <source>
        <dbReference type="ARBA" id="ARBA00023136"/>
    </source>
</evidence>
<evidence type="ECO:0000259" key="8">
    <source>
        <dbReference type="Pfam" id="PF14322"/>
    </source>
</evidence>
<dbReference type="PROSITE" id="PS51257">
    <property type="entry name" value="PROKAR_LIPOPROTEIN"/>
    <property type="match status" value="1"/>
</dbReference>
<feature type="domain" description="SusD-like N-terminal" evidence="8">
    <location>
        <begin position="109"/>
        <end position="235"/>
    </location>
</feature>
<dbReference type="GO" id="GO:0009279">
    <property type="term" value="C:cell outer membrane"/>
    <property type="evidence" value="ECO:0007669"/>
    <property type="project" value="UniProtKB-SubCell"/>
</dbReference>
<dbReference type="InterPro" id="IPR011990">
    <property type="entry name" value="TPR-like_helical_dom_sf"/>
</dbReference>
<feature type="signal peptide" evidence="6">
    <location>
        <begin position="1"/>
        <end position="25"/>
    </location>
</feature>
<evidence type="ECO:0000256" key="2">
    <source>
        <dbReference type="ARBA" id="ARBA00006275"/>
    </source>
</evidence>
<evidence type="ECO:0000256" key="3">
    <source>
        <dbReference type="ARBA" id="ARBA00022729"/>
    </source>
</evidence>
<keyword evidence="4" id="KW-0472">Membrane</keyword>
<proteinExistence type="inferred from homology"/>
<accession>F3ZSD5</accession>
<comment type="subcellular location">
    <subcellularLocation>
        <location evidence="1">Cell outer membrane</location>
    </subcellularLocation>
</comment>
<dbReference type="Gene3D" id="1.25.40.390">
    <property type="match status" value="1"/>
</dbReference>
<dbReference type="Pfam" id="PF07980">
    <property type="entry name" value="SusD_RagB"/>
    <property type="match status" value="1"/>
</dbReference>
<dbReference type="InterPro" id="IPR012944">
    <property type="entry name" value="SusD_RagB_dom"/>
</dbReference>
<dbReference type="STRING" id="679937.Bcop_0654"/>
<name>F3ZSD5_9BACE</name>
<dbReference type="EMBL" id="CM001167">
    <property type="protein sequence ID" value="EGJ70872.1"/>
    <property type="molecule type" value="Genomic_DNA"/>
</dbReference>
<keyword evidence="10" id="KW-1185">Reference proteome</keyword>
<evidence type="ECO:0000259" key="7">
    <source>
        <dbReference type="Pfam" id="PF07980"/>
    </source>
</evidence>
<dbReference type="OrthoDB" id="1100079at2"/>
<keyword evidence="5" id="KW-0998">Cell outer membrane</keyword>
<protein>
    <submittedName>
        <fullName evidence="9">RagB/SusD domain-containing protein</fullName>
    </submittedName>
</protein>
<dbReference type="SUPFAM" id="SSF48452">
    <property type="entry name" value="TPR-like"/>
    <property type="match status" value="1"/>
</dbReference>
<feature type="chain" id="PRO_5003303993" evidence="6">
    <location>
        <begin position="26"/>
        <end position="493"/>
    </location>
</feature>
<dbReference type="AlphaFoldDB" id="F3ZSD5"/>
<gene>
    <name evidence="9" type="ORF">Bcop_0654</name>
</gene>
<sequence length="493" mass="56107">MKKLKYILLLIVMPILISACSSSFLDTDLNENASDDQVQDAINRDPSKIKGYISGFYKNLFAPESQRSHDDFGLKGIELATDMMGEDIAYLTSHFFVYDYLLDNRGSSYRRPASTWQEFYAVINGTNEVISKLIEQIDSGDETVEKMLGESFVIRAYSYFWLINMYQHPYQWNKDKPGIPVYNETDILLNRVPVKEVYNQILSDLDKGYNLLKGKKAASKGEISEYAAAAIYAKVLQFVDDYPNQWETVAKYAQEAIKGGSLMTEAELLSGFNTVDLSEVLWGALIDGESNTFYASFMSHMDPYSPGYGGNLGNYKMIASDLYDKIPETDIRKKWFGIKIESEDNPHYHVQQYIQKKFVDVGSLGKGGTFTSDYIYLRTAEMYFVAAEAFANLGKNAEAQKLLEEVVKSRNPDYSASGKDLLEEIRIQKRIEMWGEGVRLFDMKRRGEPLNRKGSVNHSSTTVHELPANDKKFIYKIPDDEMNANKEIGEQND</sequence>
<dbReference type="HOGENOM" id="CLU_015553_3_2_10"/>
<dbReference type="Pfam" id="PF14322">
    <property type="entry name" value="SusD-like_3"/>
    <property type="match status" value="1"/>
</dbReference>
<evidence type="ECO:0000256" key="6">
    <source>
        <dbReference type="SAM" id="SignalP"/>
    </source>
</evidence>
<evidence type="ECO:0000313" key="10">
    <source>
        <dbReference type="Proteomes" id="UP000018439"/>
    </source>
</evidence>
<feature type="domain" description="RagB/SusD" evidence="7">
    <location>
        <begin position="347"/>
        <end position="489"/>
    </location>
</feature>